<dbReference type="KEGG" id="cvn:111124326"/>
<evidence type="ECO:0000256" key="2">
    <source>
        <dbReference type="ARBA" id="ARBA00022525"/>
    </source>
</evidence>
<evidence type="ECO:0000256" key="4">
    <source>
        <dbReference type="SAM" id="Coils"/>
    </source>
</evidence>
<reference evidence="7" key="1">
    <citation type="submission" date="2025-08" db="UniProtKB">
        <authorList>
            <consortium name="RefSeq"/>
        </authorList>
    </citation>
    <scope>IDENTIFICATION</scope>
    <source>
        <tissue evidence="7">Whole sample</tissue>
    </source>
</reference>
<dbReference type="OrthoDB" id="10070467at2759"/>
<gene>
    <name evidence="7" type="primary">LOC111124326</name>
</gene>
<dbReference type="InterPro" id="IPR001073">
    <property type="entry name" value="C1q_dom"/>
</dbReference>
<dbReference type="Proteomes" id="UP000694844">
    <property type="component" value="Chromosome 3"/>
</dbReference>
<feature type="coiled-coil region" evidence="4">
    <location>
        <begin position="37"/>
        <end position="78"/>
    </location>
</feature>
<dbReference type="RefSeq" id="XP_022322886.1">
    <property type="nucleotide sequence ID" value="XM_022467178.1"/>
</dbReference>
<evidence type="ECO:0000256" key="1">
    <source>
        <dbReference type="ARBA" id="ARBA00004613"/>
    </source>
</evidence>
<evidence type="ECO:0000313" key="6">
    <source>
        <dbReference type="Proteomes" id="UP000694844"/>
    </source>
</evidence>
<feature type="domain" description="C1q" evidence="5">
    <location>
        <begin position="140"/>
        <end position="195"/>
    </location>
</feature>
<sequence>MYDYNDDIQRTNFDLKTAITDNNRDLLTFTVPTSSTLQSLQETTRRQDELINDLLQRNNAQEKRIQELETALKIQNRSNRQDGRLKDKEIKDNPVSLILERFLTLPIWALPYKTTSKSEKDWYLTERLLASVIPFTNPAYESGIAAFYARMSSIEPNPSAHHTLIFDNVHTNVGSGYNGVTGIFTAPQEGIYVFTWVIRMVTAEHSTELMHNNDVLGATFLRAKNGDDGSVSECLLASIIPTTNPAYESGVVAFYARMSSDEQNPSAHHTLIFDNVHTNVGSGYNGVTGIFTAPQEGIYVFTWVIRMVTAEHSTELMHNNDVLGATFLRAKNGDDGSVSGTVVTHLTKGMLSCAESLAICRGWQY</sequence>
<evidence type="ECO:0000313" key="7">
    <source>
        <dbReference type="RefSeq" id="XP_022322886.1"/>
    </source>
</evidence>
<dbReference type="SUPFAM" id="SSF49842">
    <property type="entry name" value="TNF-like"/>
    <property type="match status" value="2"/>
</dbReference>
<organism evidence="6 7">
    <name type="scientific">Crassostrea virginica</name>
    <name type="common">Eastern oyster</name>
    <dbReference type="NCBI Taxonomy" id="6565"/>
    <lineage>
        <taxon>Eukaryota</taxon>
        <taxon>Metazoa</taxon>
        <taxon>Spiralia</taxon>
        <taxon>Lophotrochozoa</taxon>
        <taxon>Mollusca</taxon>
        <taxon>Bivalvia</taxon>
        <taxon>Autobranchia</taxon>
        <taxon>Pteriomorphia</taxon>
        <taxon>Ostreida</taxon>
        <taxon>Ostreoidea</taxon>
        <taxon>Ostreidae</taxon>
        <taxon>Crassostrea</taxon>
    </lineage>
</organism>
<comment type="subcellular location">
    <subcellularLocation>
        <location evidence="1">Secreted</location>
    </subcellularLocation>
</comment>
<dbReference type="PROSITE" id="PS50871">
    <property type="entry name" value="C1Q"/>
    <property type="match status" value="2"/>
</dbReference>
<dbReference type="GO" id="GO:0005576">
    <property type="term" value="C:extracellular region"/>
    <property type="evidence" value="ECO:0007669"/>
    <property type="project" value="UniProtKB-SubCell"/>
</dbReference>
<dbReference type="Gene3D" id="2.60.120.40">
    <property type="match status" value="2"/>
</dbReference>
<keyword evidence="6" id="KW-1185">Reference proteome</keyword>
<dbReference type="Pfam" id="PF00386">
    <property type="entry name" value="C1q"/>
    <property type="match status" value="2"/>
</dbReference>
<dbReference type="InterPro" id="IPR050822">
    <property type="entry name" value="Cerebellin_Synaptic_Org"/>
</dbReference>
<name>A0A8B8D7Q6_CRAVI</name>
<dbReference type="AlphaFoldDB" id="A0A8B8D7Q6"/>
<dbReference type="PANTHER" id="PTHR22923:SF116">
    <property type="entry name" value="C1Q DOMAIN-CONTAINING PROTEIN"/>
    <property type="match status" value="1"/>
</dbReference>
<keyword evidence="2" id="KW-0964">Secreted</keyword>
<dbReference type="GeneID" id="111124326"/>
<evidence type="ECO:0000259" key="5">
    <source>
        <dbReference type="PROSITE" id="PS50871"/>
    </source>
</evidence>
<dbReference type="PANTHER" id="PTHR22923">
    <property type="entry name" value="CEREBELLIN-RELATED"/>
    <property type="match status" value="1"/>
</dbReference>
<dbReference type="InterPro" id="IPR008983">
    <property type="entry name" value="Tumour_necrosis_fac-like_dom"/>
</dbReference>
<protein>
    <submittedName>
        <fullName evidence="7">Uncharacterized protein LOC111124326</fullName>
    </submittedName>
</protein>
<accession>A0A8B8D7Q6</accession>
<evidence type="ECO:0000256" key="3">
    <source>
        <dbReference type="ARBA" id="ARBA00022729"/>
    </source>
</evidence>
<dbReference type="SMART" id="SM00110">
    <property type="entry name" value="C1Q"/>
    <property type="match status" value="1"/>
</dbReference>
<feature type="domain" description="C1q" evidence="5">
    <location>
        <begin position="247"/>
        <end position="365"/>
    </location>
</feature>
<keyword evidence="4" id="KW-0175">Coiled coil</keyword>
<proteinExistence type="predicted"/>
<keyword evidence="3" id="KW-0732">Signal</keyword>